<evidence type="ECO:0000313" key="3">
    <source>
        <dbReference type="Proteomes" id="UP001597106"/>
    </source>
</evidence>
<comment type="similarity">
    <text evidence="1">Belongs to the bactofilin family.</text>
</comment>
<keyword evidence="3" id="KW-1185">Reference proteome</keyword>
<gene>
    <name evidence="2" type="ORF">ACFQ1T_00345</name>
</gene>
<accession>A0ABW3GER1</accession>
<sequence>MFFKKSVQIDSHIDTLIGHETQLNGNMQFAGGLRVDGLIVGNVIEKQTHPSTLIISENGAVTGSVEASKIVLNGMIRGPVRSSVFIELQSKARIIGDLYYKSLEMHTGAVIEGKLIYLGEQSEASPTETSTTEAS</sequence>
<evidence type="ECO:0000256" key="1">
    <source>
        <dbReference type="ARBA" id="ARBA00044755"/>
    </source>
</evidence>
<dbReference type="EMBL" id="JBHTJW010000001">
    <property type="protein sequence ID" value="MFD0928215.1"/>
    <property type="molecule type" value="Genomic_DNA"/>
</dbReference>
<reference evidence="3" key="1">
    <citation type="journal article" date="2019" name="Int. J. Syst. Evol. Microbiol.">
        <title>The Global Catalogue of Microorganisms (GCM) 10K type strain sequencing project: providing services to taxonomists for standard genome sequencing and annotation.</title>
        <authorList>
            <consortium name="The Broad Institute Genomics Platform"/>
            <consortium name="The Broad Institute Genome Sequencing Center for Infectious Disease"/>
            <person name="Wu L."/>
            <person name="Ma J."/>
        </authorList>
    </citation>
    <scope>NUCLEOTIDE SEQUENCE [LARGE SCALE GENOMIC DNA]</scope>
    <source>
        <strain evidence="3">CCUG 59685</strain>
    </source>
</reference>
<evidence type="ECO:0000313" key="2">
    <source>
        <dbReference type="EMBL" id="MFD0928215.1"/>
    </source>
</evidence>
<proteinExistence type="inferred from homology"/>
<dbReference type="PANTHER" id="PTHR35024">
    <property type="entry name" value="HYPOTHETICAL CYTOSOLIC PROTEIN"/>
    <property type="match status" value="1"/>
</dbReference>
<dbReference type="RefSeq" id="WP_275356451.1">
    <property type="nucleotide sequence ID" value="NZ_JBHTJW010000001.1"/>
</dbReference>
<dbReference type="Proteomes" id="UP001597106">
    <property type="component" value="Unassembled WGS sequence"/>
</dbReference>
<name>A0ABW3GER1_9PROT</name>
<organism evidence="2 3">
    <name type="scientific">Methylophilus glucosoxydans</name>
    <dbReference type="NCBI Taxonomy" id="752553"/>
    <lineage>
        <taxon>Bacteria</taxon>
        <taxon>Pseudomonadati</taxon>
        <taxon>Pseudomonadota</taxon>
        <taxon>Betaproteobacteria</taxon>
        <taxon>Nitrosomonadales</taxon>
        <taxon>Methylophilaceae</taxon>
        <taxon>Methylophilus</taxon>
    </lineage>
</organism>
<protein>
    <submittedName>
        <fullName evidence="2">Polymer-forming cytoskeletal protein</fullName>
    </submittedName>
</protein>
<dbReference type="PANTHER" id="PTHR35024:SF4">
    <property type="entry name" value="POLYMER-FORMING CYTOSKELETAL PROTEIN"/>
    <property type="match status" value="1"/>
</dbReference>
<comment type="caution">
    <text evidence="2">The sequence shown here is derived from an EMBL/GenBank/DDBJ whole genome shotgun (WGS) entry which is preliminary data.</text>
</comment>
<dbReference type="InterPro" id="IPR007607">
    <property type="entry name" value="BacA/B"/>
</dbReference>
<dbReference type="Pfam" id="PF04519">
    <property type="entry name" value="Bactofilin"/>
    <property type="match status" value="1"/>
</dbReference>